<evidence type="ECO:0000256" key="2">
    <source>
        <dbReference type="ARBA" id="ARBA00023015"/>
    </source>
</evidence>
<keyword evidence="3" id="KW-0731">Sigma factor</keyword>
<evidence type="ECO:0000313" key="8">
    <source>
        <dbReference type="Proteomes" id="UP000322139"/>
    </source>
</evidence>
<comment type="caution">
    <text evidence="7">The sequence shown here is derived from an EMBL/GenBank/DDBJ whole genome shotgun (WGS) entry which is preliminary data.</text>
</comment>
<dbReference type="InterPro" id="IPR032710">
    <property type="entry name" value="NTF2-like_dom_sf"/>
</dbReference>
<sequence length="308" mass="35365">MMTEQELAGKARELKEMFSELAEAHSGELWNYCRYLTGSLWDGEDLFQETMLKALGGLFQRWHPTNTKSYLYRMATNIWIDHCRREKRSLGTLDEGDIPAVEFTETLELQQALGCLVELFKPRQIAVFLLFEVFQFKAEEVAGMARTTPGAVYATTRRMKEKLKQHNNPETQDHRFVHENEPVIKAYLKALNEGDVEAVLDLISDQAQNEAPLGFAEFSKEEMRNGSLRYGLPGYRAESRILWGKPVIIVFADEGQGPFIHDIQYQETENGKIVRHVSYFFRKEFILAAAEELGVPAQLIKPPVDWAK</sequence>
<dbReference type="SUPFAM" id="SSF88946">
    <property type="entry name" value="Sigma2 domain of RNA polymerase sigma factors"/>
    <property type="match status" value="1"/>
</dbReference>
<proteinExistence type="inferred from homology"/>
<dbReference type="InterPro" id="IPR039425">
    <property type="entry name" value="RNA_pol_sigma-70-like"/>
</dbReference>
<dbReference type="InterPro" id="IPR007627">
    <property type="entry name" value="RNA_pol_sigma70_r2"/>
</dbReference>
<dbReference type="GO" id="GO:0016987">
    <property type="term" value="F:sigma factor activity"/>
    <property type="evidence" value="ECO:0007669"/>
    <property type="project" value="UniProtKB-KW"/>
</dbReference>
<dbReference type="Proteomes" id="UP000322139">
    <property type="component" value="Unassembled WGS sequence"/>
</dbReference>
<evidence type="ECO:0000256" key="4">
    <source>
        <dbReference type="ARBA" id="ARBA00023125"/>
    </source>
</evidence>
<dbReference type="Pfam" id="PF04542">
    <property type="entry name" value="Sigma70_r2"/>
    <property type="match status" value="1"/>
</dbReference>
<evidence type="ECO:0000259" key="6">
    <source>
        <dbReference type="Pfam" id="PF04542"/>
    </source>
</evidence>
<keyword evidence="5" id="KW-0804">Transcription</keyword>
<accession>A0A5D4RCE4</accession>
<keyword evidence="4" id="KW-0238">DNA-binding</keyword>
<dbReference type="GO" id="GO:0006352">
    <property type="term" value="P:DNA-templated transcription initiation"/>
    <property type="evidence" value="ECO:0007669"/>
    <property type="project" value="InterPro"/>
</dbReference>
<dbReference type="InterPro" id="IPR013324">
    <property type="entry name" value="RNA_pol_sigma_r3/r4-like"/>
</dbReference>
<comment type="similarity">
    <text evidence="1">Belongs to the sigma-70 factor family. ECF subfamily.</text>
</comment>
<dbReference type="GO" id="GO:0003677">
    <property type="term" value="F:DNA binding"/>
    <property type="evidence" value="ECO:0007669"/>
    <property type="project" value="UniProtKB-KW"/>
</dbReference>
<reference evidence="7 8" key="1">
    <citation type="submission" date="2019-08" db="EMBL/GenBank/DDBJ databases">
        <title>Bacillus genomes from the desert of Cuatro Cienegas, Coahuila.</title>
        <authorList>
            <person name="Olmedo-Alvarez G."/>
        </authorList>
    </citation>
    <scope>NUCLEOTIDE SEQUENCE [LARGE SCALE GENOMIC DNA]</scope>
    <source>
        <strain evidence="7 8">CH446_14T</strain>
    </source>
</reference>
<evidence type="ECO:0000256" key="3">
    <source>
        <dbReference type="ARBA" id="ARBA00023082"/>
    </source>
</evidence>
<dbReference type="SUPFAM" id="SSF54427">
    <property type="entry name" value="NTF2-like"/>
    <property type="match status" value="1"/>
</dbReference>
<dbReference type="NCBIfam" id="TIGR02937">
    <property type="entry name" value="sigma70-ECF"/>
    <property type="match status" value="1"/>
</dbReference>
<organism evidence="7 8">
    <name type="scientific">Bacillus infantis</name>
    <dbReference type="NCBI Taxonomy" id="324767"/>
    <lineage>
        <taxon>Bacteria</taxon>
        <taxon>Bacillati</taxon>
        <taxon>Bacillota</taxon>
        <taxon>Bacilli</taxon>
        <taxon>Bacillales</taxon>
        <taxon>Bacillaceae</taxon>
        <taxon>Bacillus</taxon>
    </lineage>
</organism>
<dbReference type="PANTHER" id="PTHR43133:SF8">
    <property type="entry name" value="RNA POLYMERASE SIGMA FACTOR HI_1459-RELATED"/>
    <property type="match status" value="1"/>
</dbReference>
<evidence type="ECO:0000256" key="5">
    <source>
        <dbReference type="ARBA" id="ARBA00023163"/>
    </source>
</evidence>
<dbReference type="SUPFAM" id="SSF88659">
    <property type="entry name" value="Sigma3 and sigma4 domains of RNA polymerase sigma factors"/>
    <property type="match status" value="1"/>
</dbReference>
<dbReference type="EMBL" id="VTER01000006">
    <property type="protein sequence ID" value="TYS47664.1"/>
    <property type="molecule type" value="Genomic_DNA"/>
</dbReference>
<evidence type="ECO:0000313" key="7">
    <source>
        <dbReference type="EMBL" id="TYS47664.1"/>
    </source>
</evidence>
<name>A0A5D4RCE4_9BACI</name>
<feature type="domain" description="RNA polymerase sigma-70 region 2" evidence="6">
    <location>
        <begin position="21"/>
        <end position="88"/>
    </location>
</feature>
<dbReference type="InterPro" id="IPR013325">
    <property type="entry name" value="RNA_pol_sigma_r2"/>
</dbReference>
<dbReference type="Gene3D" id="1.10.1740.10">
    <property type="match status" value="1"/>
</dbReference>
<protein>
    <submittedName>
        <fullName evidence="7">RNA polymerase sigma factor</fullName>
    </submittedName>
</protein>
<dbReference type="AlphaFoldDB" id="A0A5D4RCE4"/>
<dbReference type="Gene3D" id="3.10.450.50">
    <property type="match status" value="1"/>
</dbReference>
<dbReference type="InterPro" id="IPR014284">
    <property type="entry name" value="RNA_pol_sigma-70_dom"/>
</dbReference>
<keyword evidence="2" id="KW-0805">Transcription regulation</keyword>
<dbReference type="PANTHER" id="PTHR43133">
    <property type="entry name" value="RNA POLYMERASE ECF-TYPE SIGMA FACTO"/>
    <property type="match status" value="1"/>
</dbReference>
<evidence type="ECO:0000256" key="1">
    <source>
        <dbReference type="ARBA" id="ARBA00010641"/>
    </source>
</evidence>
<gene>
    <name evidence="7" type="ORF">FZD51_12025</name>
</gene>
<dbReference type="RefSeq" id="WP_148974996.1">
    <property type="nucleotide sequence ID" value="NZ_VTER01000006.1"/>
</dbReference>